<dbReference type="EMBL" id="AOLY01000040">
    <property type="protein sequence ID" value="EMA28377.1"/>
    <property type="molecule type" value="Genomic_DNA"/>
</dbReference>
<organism evidence="2 3">
    <name type="scientific">Haloarcula japonica (strain ATCC 49778 / DSM 6131 / JCM 7785 / NBRC 101032 / NCIMB 13157 / TR-1)</name>
    <dbReference type="NCBI Taxonomy" id="1227453"/>
    <lineage>
        <taxon>Archaea</taxon>
        <taxon>Methanobacteriati</taxon>
        <taxon>Methanobacteriota</taxon>
        <taxon>Stenosarchaea group</taxon>
        <taxon>Halobacteria</taxon>
        <taxon>Halobacteriales</taxon>
        <taxon>Haloarculaceae</taxon>
        <taxon>Haloarcula</taxon>
    </lineage>
</organism>
<proteinExistence type="predicted"/>
<feature type="compositionally biased region" description="Basic and acidic residues" evidence="1">
    <location>
        <begin position="45"/>
        <end position="71"/>
    </location>
</feature>
<sequence>MGSDSFKSGSGNLSFGDSDEEEADDEPEEANEEIDEIADEEGDDQEPKEGTSEKVDDSGDSSEAKEVKSTNEENTMSAATANDTGPRQTSSHQYPYFVRRSNVGDERDNRLELFARDKVVSREAEFRSQLASELGADDISKTDAREYALLAAFDNVEDVAELMRGDGYGELD</sequence>
<evidence type="ECO:0000313" key="2">
    <source>
        <dbReference type="EMBL" id="EMA28377.1"/>
    </source>
</evidence>
<gene>
    <name evidence="2" type="ORF">C444_17832</name>
</gene>
<dbReference type="Proteomes" id="UP000011524">
    <property type="component" value="Unassembled WGS sequence"/>
</dbReference>
<dbReference type="OrthoDB" id="222573at2157"/>
<evidence type="ECO:0000256" key="1">
    <source>
        <dbReference type="SAM" id="MobiDB-lite"/>
    </source>
</evidence>
<dbReference type="PATRIC" id="fig|1227453.3.peg.3512"/>
<dbReference type="Pfam" id="PF25925">
    <property type="entry name" value="DUF7970"/>
    <property type="match status" value="1"/>
</dbReference>
<feature type="region of interest" description="Disordered" evidence="1">
    <location>
        <begin position="1"/>
        <end position="95"/>
    </location>
</feature>
<dbReference type="AlphaFoldDB" id="M0L471"/>
<comment type="caution">
    <text evidence="2">The sequence shown here is derived from an EMBL/GenBank/DDBJ whole genome shotgun (WGS) entry which is preliminary data.</text>
</comment>
<evidence type="ECO:0008006" key="4">
    <source>
        <dbReference type="Google" id="ProtNLM"/>
    </source>
</evidence>
<accession>M0L471</accession>
<keyword evidence="3" id="KW-1185">Reference proteome</keyword>
<feature type="compositionally biased region" description="Polar residues" evidence="1">
    <location>
        <begin position="1"/>
        <end position="15"/>
    </location>
</feature>
<dbReference type="eggNOG" id="arCOG02802">
    <property type="taxonomic scope" value="Archaea"/>
</dbReference>
<name>M0L471_HALJT</name>
<dbReference type="InterPro" id="IPR058276">
    <property type="entry name" value="DUF7970"/>
</dbReference>
<evidence type="ECO:0000313" key="3">
    <source>
        <dbReference type="Proteomes" id="UP000011524"/>
    </source>
</evidence>
<feature type="compositionally biased region" description="Polar residues" evidence="1">
    <location>
        <begin position="72"/>
        <end position="93"/>
    </location>
</feature>
<feature type="compositionally biased region" description="Acidic residues" evidence="1">
    <location>
        <begin position="17"/>
        <end position="44"/>
    </location>
</feature>
<protein>
    <recommendedName>
        <fullName evidence="4">Acyl-CoA dehydrogenase</fullName>
    </recommendedName>
</protein>
<reference evidence="2 3" key="1">
    <citation type="journal article" date="2014" name="PLoS Genet.">
        <title>Phylogenetically driven sequencing of extremely halophilic archaea reveals strategies for static and dynamic osmo-response.</title>
        <authorList>
            <person name="Becker E.A."/>
            <person name="Seitzer P.M."/>
            <person name="Tritt A."/>
            <person name="Larsen D."/>
            <person name="Krusor M."/>
            <person name="Yao A.I."/>
            <person name="Wu D."/>
            <person name="Madern D."/>
            <person name="Eisen J.A."/>
            <person name="Darling A.E."/>
            <person name="Facciotti M.T."/>
        </authorList>
    </citation>
    <scope>NUCLEOTIDE SEQUENCE [LARGE SCALE GENOMIC DNA]</scope>
    <source>
        <strain evidence="3">ATCC 49778 / DSM 6131 / JCM 7785 / NBRC 101032 / NCIMB 13157 / TR-1</strain>
    </source>
</reference>
<dbReference type="RefSeq" id="WP_004594363.1">
    <property type="nucleotide sequence ID" value="NZ_AOLY01000040.1"/>
</dbReference>